<dbReference type="InterPro" id="IPR013083">
    <property type="entry name" value="Znf_RING/FYVE/PHD"/>
</dbReference>
<comment type="caution">
    <text evidence="3">The sequence shown here is derived from an EMBL/GenBank/DDBJ whole genome shotgun (WGS) entry which is preliminary data.</text>
</comment>
<evidence type="ECO:0000256" key="1">
    <source>
        <dbReference type="SAM" id="MobiDB-lite"/>
    </source>
</evidence>
<keyword evidence="4" id="KW-1185">Reference proteome</keyword>
<evidence type="ECO:0000313" key="3">
    <source>
        <dbReference type="EMBL" id="EWM21554.1"/>
    </source>
</evidence>
<dbReference type="PANTHER" id="PTHR46573:SF1">
    <property type="entry name" value="WD REPEAT, SAM AND U-BOX DOMAIN-CONTAINING PROTEIN 1"/>
    <property type="match status" value="1"/>
</dbReference>
<reference evidence="3 4" key="1">
    <citation type="journal article" date="2014" name="Mol. Plant">
        <title>Chromosome Scale Genome Assembly and Transcriptome Profiling of Nannochloropsis gaditana in Nitrogen Depletion.</title>
        <authorList>
            <person name="Corteggiani Carpinelli E."/>
            <person name="Telatin A."/>
            <person name="Vitulo N."/>
            <person name="Forcato C."/>
            <person name="D'Angelo M."/>
            <person name="Schiavon R."/>
            <person name="Vezzi A."/>
            <person name="Giacometti G.M."/>
            <person name="Morosinotto T."/>
            <person name="Valle G."/>
        </authorList>
    </citation>
    <scope>NUCLEOTIDE SEQUENCE [LARGE SCALE GENOMIC DNA]</scope>
    <source>
        <strain evidence="3 4">B-31</strain>
    </source>
</reference>
<feature type="region of interest" description="Disordered" evidence="1">
    <location>
        <begin position="92"/>
        <end position="159"/>
    </location>
</feature>
<feature type="compositionally biased region" description="Acidic residues" evidence="1">
    <location>
        <begin position="125"/>
        <end position="152"/>
    </location>
</feature>
<dbReference type="PANTHER" id="PTHR46573">
    <property type="entry name" value="WD REPEAT, SAM AND U-BOX DOMAIN-CONTAINING PROTEIN 1"/>
    <property type="match status" value="1"/>
</dbReference>
<accession>W7TLG8</accession>
<sequence length="185" mass="20341">MQAHDSTATTTSTTNAQVTTVSEAVFDLLLCPISRCIMRDPVLTCDGYSYERESIEAWFARGHRTSPMTGLVLPSRTLWSNLVLKNLSRALEPLSAEEEERGKAPRESEGQQAGVWVGHSPEGTSSEEEEEEEEEEEDGEESGSDSSEEEAEAQGVLRVLSALPARSRWQSRRRGRVGGVVTSRA</sequence>
<evidence type="ECO:0000313" key="4">
    <source>
        <dbReference type="Proteomes" id="UP000019335"/>
    </source>
</evidence>
<feature type="compositionally biased region" description="Basic and acidic residues" evidence="1">
    <location>
        <begin position="100"/>
        <end position="109"/>
    </location>
</feature>
<name>W7TLG8_9STRA</name>
<dbReference type="GO" id="GO:0016567">
    <property type="term" value="P:protein ubiquitination"/>
    <property type="evidence" value="ECO:0007669"/>
    <property type="project" value="InterPro"/>
</dbReference>
<dbReference type="CDD" id="cd16655">
    <property type="entry name" value="RING-Ubox_WDSUB1-like"/>
    <property type="match status" value="1"/>
</dbReference>
<feature type="domain" description="U-box" evidence="2">
    <location>
        <begin position="24"/>
        <end position="98"/>
    </location>
</feature>
<organism evidence="3 4">
    <name type="scientific">Nannochloropsis gaditana</name>
    <dbReference type="NCBI Taxonomy" id="72520"/>
    <lineage>
        <taxon>Eukaryota</taxon>
        <taxon>Sar</taxon>
        <taxon>Stramenopiles</taxon>
        <taxon>Ochrophyta</taxon>
        <taxon>Eustigmatophyceae</taxon>
        <taxon>Eustigmatales</taxon>
        <taxon>Monodopsidaceae</taxon>
        <taxon>Nannochloropsis</taxon>
    </lineage>
</organism>
<dbReference type="GO" id="GO:0004842">
    <property type="term" value="F:ubiquitin-protein transferase activity"/>
    <property type="evidence" value="ECO:0007669"/>
    <property type="project" value="InterPro"/>
</dbReference>
<dbReference type="PROSITE" id="PS51698">
    <property type="entry name" value="U_BOX"/>
    <property type="match status" value="1"/>
</dbReference>
<proteinExistence type="predicted"/>
<evidence type="ECO:0000259" key="2">
    <source>
        <dbReference type="PROSITE" id="PS51698"/>
    </source>
</evidence>
<dbReference type="EMBL" id="AZIL01002448">
    <property type="protein sequence ID" value="EWM21554.1"/>
    <property type="molecule type" value="Genomic_DNA"/>
</dbReference>
<dbReference type="InterPro" id="IPR003613">
    <property type="entry name" value="Ubox_domain"/>
</dbReference>
<dbReference type="Pfam" id="PF04564">
    <property type="entry name" value="U-box"/>
    <property type="match status" value="1"/>
</dbReference>
<dbReference type="Gene3D" id="3.30.40.10">
    <property type="entry name" value="Zinc/RING finger domain, C3HC4 (zinc finger)"/>
    <property type="match status" value="1"/>
</dbReference>
<protein>
    <submittedName>
        <fullName evidence="3">Wd sam and u-box domain-containing protein 1</fullName>
    </submittedName>
</protein>
<gene>
    <name evidence="3" type="ORF">Naga_100564g2</name>
</gene>
<dbReference type="InterPro" id="IPR052085">
    <property type="entry name" value="WD-SAM-U-box"/>
</dbReference>
<dbReference type="OrthoDB" id="424220at2759"/>
<dbReference type="SUPFAM" id="SSF57850">
    <property type="entry name" value="RING/U-box"/>
    <property type="match status" value="1"/>
</dbReference>
<dbReference type="AlphaFoldDB" id="W7TLG8"/>
<dbReference type="Proteomes" id="UP000019335">
    <property type="component" value="Unassembled WGS sequence"/>
</dbReference>
<dbReference type="SMART" id="SM00504">
    <property type="entry name" value="Ubox"/>
    <property type="match status" value="1"/>
</dbReference>